<accession>A0A7J6MJK7</accession>
<sequence>MCQTSMIKGTLVKLNAYIDRIQQNAYDTAMLEFLLGDELMNKFVKCIDENGSIDFEKVGQETAADLCRQGGGGATILMMKTAEDIENMEDLKCFSNACIVFEKLLTEATDRQGGPALRLIHANQHLCALVHGSANHAADAILFAKSYLEALRALPSMARVRVKLVVHTASEKSTGAGDPLIIGVVGESMPRLFVVSSALRLAQFILDEVPMANVQRDSCVLVTDACVNALAEEHLSQCTLVEHAEVRKMGDFQNNTRTGEPVHVFAMARSTMSEPSTSRYSSVQQQHMMAQSTLGEHDEEIRNLRAQVKELTENYNEKMARAEEAARAPALAGAPPPATWCTADGEAQLLRLFEKQTVTKSQSSGSRTDLREARFPLLAMTSILAETDRAEGESRSKQEEDSSSDGGIGQESGSPTGRRDRWERERLEQDEQECTKLRCVAVALSTYRMQASTESSEKRDDEKYSNTRATSPSIEGDQSYELLRLAAARRENEFLQRNLQDALDEKASWEDLARRMAEDSPSAVRDRTSTAIVETLTRIEETEADIQLLRYKLLKMQDGYDIPDDSDI</sequence>
<evidence type="ECO:0000313" key="3">
    <source>
        <dbReference type="EMBL" id="KAF4671675.1"/>
    </source>
</evidence>
<feature type="compositionally biased region" description="Basic and acidic residues" evidence="2">
    <location>
        <begin position="417"/>
        <end position="428"/>
    </location>
</feature>
<reference evidence="3 4" key="1">
    <citation type="submission" date="2020-04" db="EMBL/GenBank/DDBJ databases">
        <title>Perkinsus chesapeaki whole genome sequence.</title>
        <authorList>
            <person name="Bogema D.R."/>
        </authorList>
    </citation>
    <scope>NUCLEOTIDE SEQUENCE [LARGE SCALE GENOMIC DNA]</scope>
    <source>
        <strain evidence="3">ATCC PRA-425</strain>
    </source>
</reference>
<dbReference type="EMBL" id="JAAPAO010000131">
    <property type="protein sequence ID" value="KAF4671675.1"/>
    <property type="molecule type" value="Genomic_DNA"/>
</dbReference>
<protein>
    <submittedName>
        <fullName evidence="3">Uncharacterized protein</fullName>
    </submittedName>
</protein>
<feature type="region of interest" description="Disordered" evidence="2">
    <location>
        <begin position="386"/>
        <end position="428"/>
    </location>
</feature>
<gene>
    <name evidence="3" type="ORF">FOL47_001344</name>
</gene>
<feature type="compositionally biased region" description="Basic and acidic residues" evidence="2">
    <location>
        <begin position="455"/>
        <end position="465"/>
    </location>
</feature>
<feature type="coiled-coil region" evidence="1">
    <location>
        <begin position="485"/>
        <end position="519"/>
    </location>
</feature>
<organism evidence="3 4">
    <name type="scientific">Perkinsus chesapeaki</name>
    <name type="common">Clam parasite</name>
    <name type="synonym">Perkinsus andrewsi</name>
    <dbReference type="NCBI Taxonomy" id="330153"/>
    <lineage>
        <taxon>Eukaryota</taxon>
        <taxon>Sar</taxon>
        <taxon>Alveolata</taxon>
        <taxon>Perkinsozoa</taxon>
        <taxon>Perkinsea</taxon>
        <taxon>Perkinsida</taxon>
        <taxon>Perkinsidae</taxon>
        <taxon>Perkinsus</taxon>
    </lineage>
</organism>
<comment type="caution">
    <text evidence="3">The sequence shown here is derived from an EMBL/GenBank/DDBJ whole genome shotgun (WGS) entry which is preliminary data.</text>
</comment>
<keyword evidence="4" id="KW-1185">Reference proteome</keyword>
<dbReference type="Proteomes" id="UP000591131">
    <property type="component" value="Unassembled WGS sequence"/>
</dbReference>
<feature type="region of interest" description="Disordered" evidence="2">
    <location>
        <begin position="449"/>
        <end position="475"/>
    </location>
</feature>
<evidence type="ECO:0000256" key="2">
    <source>
        <dbReference type="SAM" id="MobiDB-lite"/>
    </source>
</evidence>
<name>A0A7J6MJK7_PERCH</name>
<evidence type="ECO:0000313" key="4">
    <source>
        <dbReference type="Proteomes" id="UP000591131"/>
    </source>
</evidence>
<dbReference type="AlphaFoldDB" id="A0A7J6MJK7"/>
<evidence type="ECO:0000256" key="1">
    <source>
        <dbReference type="SAM" id="Coils"/>
    </source>
</evidence>
<keyword evidence="1" id="KW-0175">Coiled coil</keyword>
<feature type="compositionally biased region" description="Basic and acidic residues" evidence="2">
    <location>
        <begin position="386"/>
        <end position="400"/>
    </location>
</feature>
<dbReference type="OrthoDB" id="449392at2759"/>
<feature type="coiled-coil region" evidence="1">
    <location>
        <begin position="294"/>
        <end position="328"/>
    </location>
</feature>
<proteinExistence type="predicted"/>